<gene>
    <name evidence="1" type="ORF">E5358_05345</name>
</gene>
<protein>
    <submittedName>
        <fullName evidence="1">Uncharacterized protein</fullName>
    </submittedName>
</protein>
<evidence type="ECO:0000313" key="2">
    <source>
        <dbReference type="Proteomes" id="UP000308886"/>
    </source>
</evidence>
<dbReference type="Proteomes" id="UP000308886">
    <property type="component" value="Unassembled WGS sequence"/>
</dbReference>
<dbReference type="EMBL" id="SRZC01000007">
    <property type="protein sequence ID" value="TGX82764.1"/>
    <property type="molecule type" value="Genomic_DNA"/>
</dbReference>
<comment type="caution">
    <text evidence="1">The sequence shown here is derived from an EMBL/GenBank/DDBJ whole genome shotgun (WGS) entry which is preliminary data.</text>
</comment>
<sequence>MAPVQDQDGNFLPLERKGYEYPLRSLMLKIENDKKLVKGKPSITYVTVCNAKYAFKEINADLIDTYVSVACEKYADDDKLCKKLREGSFSGGLKWDSRRCMYIIDLDNPGDGIQILQLSYSQYKDLEERKLNLWGKLNKNGKMVPCPISSIDSAYPVEITRKTENNKPAYSFNIDTVSDKDVLDEAILQQLIDMPRLPEQIYRYTRYHLEATVAYLSQLDEKFDIDVMSEDKVQNCIDQIKTLLLADDQSHFTLGEGKEDESDSGSANDIDSLWARYDALCNDDLDDQTAEGQELRTDIMAYIEAHNLDVKVTRKKSNEDILNEIEDELATVANNRGNEEEEEDEEEKPDSTPKRRQAPVEEEEEDAEPAQPADEEEDDIPEPERPRSRRERNDDTNEPAARASRRGARPPRRRD</sequence>
<proteinExistence type="predicted"/>
<evidence type="ECO:0000313" key="1">
    <source>
        <dbReference type="EMBL" id="TGX82764.1"/>
    </source>
</evidence>
<accession>A0AC61QRB8</accession>
<organism evidence="1 2">
    <name type="scientific">Palleniella muris</name>
    <dbReference type="NCBI Taxonomy" id="3038145"/>
    <lineage>
        <taxon>Bacteria</taxon>
        <taxon>Pseudomonadati</taxon>
        <taxon>Bacteroidota</taxon>
        <taxon>Bacteroidia</taxon>
        <taxon>Bacteroidales</taxon>
        <taxon>Prevotellaceae</taxon>
        <taxon>Palleniella</taxon>
    </lineage>
</organism>
<keyword evidence="2" id="KW-1185">Reference proteome</keyword>
<reference evidence="1" key="1">
    <citation type="submission" date="2019-04" db="EMBL/GenBank/DDBJ databases">
        <title>Microbes associate with the intestines of laboratory mice.</title>
        <authorList>
            <person name="Navarre W."/>
            <person name="Wong E."/>
            <person name="Huang K."/>
            <person name="Tropini C."/>
            <person name="Ng K."/>
            <person name="Yu B."/>
        </authorList>
    </citation>
    <scope>NUCLEOTIDE SEQUENCE</scope>
    <source>
        <strain evidence="1">NM73_A23</strain>
    </source>
</reference>
<name>A0AC61QRB8_9BACT</name>